<dbReference type="RefSeq" id="WP_210231500.1">
    <property type="nucleotide sequence ID" value="NZ_CP076022.1"/>
</dbReference>
<feature type="region of interest" description="Disordered" evidence="1">
    <location>
        <begin position="76"/>
        <end position="125"/>
    </location>
</feature>
<dbReference type="AlphaFoldDB" id="A0A975R188"/>
<dbReference type="KEGG" id="ajg:KKR91_01240"/>
<accession>A0A975R188</accession>
<protein>
    <submittedName>
        <fullName evidence="2">Uncharacterized protein</fullName>
    </submittedName>
</protein>
<name>A0A975R188_9MICC</name>
<dbReference type="Proteomes" id="UP000676885">
    <property type="component" value="Chromosome"/>
</dbReference>
<dbReference type="EMBL" id="CP076022">
    <property type="protein sequence ID" value="QWC10308.1"/>
    <property type="molecule type" value="Genomic_DNA"/>
</dbReference>
<feature type="compositionally biased region" description="Basic and acidic residues" evidence="1">
    <location>
        <begin position="84"/>
        <end position="100"/>
    </location>
</feature>
<organism evidence="2 3">
    <name type="scientific">Arthrobacter jiangjiafuii</name>
    <dbReference type="NCBI Taxonomy" id="2817475"/>
    <lineage>
        <taxon>Bacteria</taxon>
        <taxon>Bacillati</taxon>
        <taxon>Actinomycetota</taxon>
        <taxon>Actinomycetes</taxon>
        <taxon>Micrococcales</taxon>
        <taxon>Micrococcaceae</taxon>
        <taxon>Arthrobacter</taxon>
    </lineage>
</organism>
<gene>
    <name evidence="2" type="ORF">KKR91_01240</name>
</gene>
<proteinExistence type="predicted"/>
<evidence type="ECO:0000256" key="1">
    <source>
        <dbReference type="SAM" id="MobiDB-lite"/>
    </source>
</evidence>
<evidence type="ECO:0000313" key="3">
    <source>
        <dbReference type="Proteomes" id="UP000676885"/>
    </source>
</evidence>
<reference evidence="2 3" key="1">
    <citation type="submission" date="2021-05" db="EMBL/GenBank/DDBJ databases">
        <title>Novel species in genus Arthrobacter.</title>
        <authorList>
            <person name="Zhang G."/>
        </authorList>
    </citation>
    <scope>NUCLEOTIDE SEQUENCE [LARGE SCALE GENOMIC DNA]</scope>
    <source>
        <strain evidence="3">zg-ZUI227</strain>
    </source>
</reference>
<feature type="compositionally biased region" description="Polar residues" evidence="1">
    <location>
        <begin position="1"/>
        <end position="11"/>
    </location>
</feature>
<feature type="region of interest" description="Disordered" evidence="1">
    <location>
        <begin position="1"/>
        <end position="54"/>
    </location>
</feature>
<evidence type="ECO:0000313" key="2">
    <source>
        <dbReference type="EMBL" id="QWC10308.1"/>
    </source>
</evidence>
<sequence length="156" mass="17652">MFNRTHPNGSENVRNPDPTRPDPVPTRPLIREDAKPPVADAPAPATPPGFDEFWSQYPIKRDKKKALVAYKKALKDADAQQIRDGAKRYREDPNRDEAFTKHPTTWLNAGGWEDEPLPARSRTGSEQRLAVGFDLTQRAMARSTESNVFPFKELGR</sequence>
<keyword evidence="3" id="KW-1185">Reference proteome</keyword>